<evidence type="ECO:0000259" key="1">
    <source>
        <dbReference type="Pfam" id="PF09995"/>
    </source>
</evidence>
<evidence type="ECO:0000313" key="2">
    <source>
        <dbReference type="EMBL" id="GAA0946646.1"/>
    </source>
</evidence>
<dbReference type="Proteomes" id="UP001500665">
    <property type="component" value="Unassembled WGS sequence"/>
</dbReference>
<gene>
    <name evidence="2" type="ORF">GCM10009550_21460</name>
</gene>
<dbReference type="InterPro" id="IPR018713">
    <property type="entry name" value="MPAB/Lcp_cat_dom"/>
</dbReference>
<dbReference type="PANTHER" id="PTHR36151">
    <property type="entry name" value="BLR2777 PROTEIN"/>
    <property type="match status" value="1"/>
</dbReference>
<name>A0ABP4BCD0_9ACTN</name>
<organism evidence="2 3">
    <name type="scientific">Actinocorallia libanotica</name>
    <dbReference type="NCBI Taxonomy" id="46162"/>
    <lineage>
        <taxon>Bacteria</taxon>
        <taxon>Bacillati</taxon>
        <taxon>Actinomycetota</taxon>
        <taxon>Actinomycetes</taxon>
        <taxon>Streptosporangiales</taxon>
        <taxon>Thermomonosporaceae</taxon>
        <taxon>Actinocorallia</taxon>
    </lineage>
</organism>
<dbReference type="RefSeq" id="WP_344239405.1">
    <property type="nucleotide sequence ID" value="NZ_BAAAHH010000006.1"/>
</dbReference>
<protein>
    <submittedName>
        <fullName evidence="2">Oxygenase MpaB family protein</fullName>
    </submittedName>
</protein>
<dbReference type="PANTHER" id="PTHR36151:SF3">
    <property type="entry name" value="ER-BOUND OXYGENASE MPAB_MPAB'_RUBBER OXYGENASE CATALYTIC DOMAIN-CONTAINING PROTEIN"/>
    <property type="match status" value="1"/>
</dbReference>
<keyword evidence="3" id="KW-1185">Reference proteome</keyword>
<dbReference type="Pfam" id="PF09995">
    <property type="entry name" value="MPAB_Lcp_cat"/>
    <property type="match status" value="1"/>
</dbReference>
<comment type="caution">
    <text evidence="2">The sequence shown here is derived from an EMBL/GenBank/DDBJ whole genome shotgun (WGS) entry which is preliminary data.</text>
</comment>
<dbReference type="EMBL" id="BAAAHH010000006">
    <property type="protein sequence ID" value="GAA0946646.1"/>
    <property type="molecule type" value="Genomic_DNA"/>
</dbReference>
<proteinExistence type="predicted"/>
<sequence length="276" mass="30503">MRESLPFRPGDVSWTVGHEPVLALAAAPTLLLQVCHPLVAAGVARYSDFTSDPFARLWRTLDIQLKLSYGRPEVSARQSELLRRIHQRVQGVSEEGVPYRALDPDLLLWVWATLVHGQLTVYELTFGALSSAERETFYQEQKLVAHACGVPEGACPPDFAAFRRYFAEMLEGLEVTRTARQVVALGSDLPQMPRALGAAYSRFNLLAAGAMLPRRLREGLGIAWSPGRDRLFRALLAAGRVGALVVPGGLRGRPVDVIVNRERSLRLFAVRRARAA</sequence>
<reference evidence="3" key="1">
    <citation type="journal article" date="2019" name="Int. J. Syst. Evol. Microbiol.">
        <title>The Global Catalogue of Microorganisms (GCM) 10K type strain sequencing project: providing services to taxonomists for standard genome sequencing and annotation.</title>
        <authorList>
            <consortium name="The Broad Institute Genomics Platform"/>
            <consortium name="The Broad Institute Genome Sequencing Center for Infectious Disease"/>
            <person name="Wu L."/>
            <person name="Ma J."/>
        </authorList>
    </citation>
    <scope>NUCLEOTIDE SEQUENCE [LARGE SCALE GENOMIC DNA]</scope>
    <source>
        <strain evidence="3">JCM 10696</strain>
    </source>
</reference>
<feature type="domain" description="ER-bound oxygenase mpaB/mpaB'/Rubber oxygenase catalytic" evidence="1">
    <location>
        <begin position="16"/>
        <end position="238"/>
    </location>
</feature>
<evidence type="ECO:0000313" key="3">
    <source>
        <dbReference type="Proteomes" id="UP001500665"/>
    </source>
</evidence>
<accession>A0ABP4BCD0</accession>